<reference evidence="1 2" key="1">
    <citation type="submission" date="2015-09" db="EMBL/GenBank/DDBJ databases">
        <title>Genome sequence, genome mining and natural product profiling of a biocontrol bacterium Streptomyces malaysiensis F913.</title>
        <authorList>
            <person name="Xu Y."/>
            <person name="Wei J."/>
            <person name="Xie J."/>
            <person name="Li T."/>
            <person name="Zhou Z."/>
        </authorList>
    </citation>
    <scope>NUCLEOTIDE SEQUENCE [LARGE SCALE GENOMIC DNA]</scope>
    <source>
        <strain evidence="1 2">F913</strain>
    </source>
</reference>
<evidence type="ECO:0000313" key="2">
    <source>
        <dbReference type="Proteomes" id="UP000236520"/>
    </source>
</evidence>
<keyword evidence="2" id="KW-1185">Reference proteome</keyword>
<dbReference type="Proteomes" id="UP000236520">
    <property type="component" value="Unassembled WGS sequence"/>
</dbReference>
<dbReference type="AlphaFoldDB" id="A0A2J7Z1F1"/>
<proteinExistence type="predicted"/>
<sequence>MWPLCLVLLWAAEWILRRCGVRESHRPDWVSEKRCQHGTAEVLDVAEE</sequence>
<gene>
    <name evidence="1" type="ORF">SMF913_10125</name>
</gene>
<dbReference type="EMBL" id="LJIW01000001">
    <property type="protein sequence ID" value="PNG94100.1"/>
    <property type="molecule type" value="Genomic_DNA"/>
</dbReference>
<comment type="caution">
    <text evidence="1">The sequence shown here is derived from an EMBL/GenBank/DDBJ whole genome shotgun (WGS) entry which is preliminary data.</text>
</comment>
<evidence type="ECO:0000313" key="1">
    <source>
        <dbReference type="EMBL" id="PNG94100.1"/>
    </source>
</evidence>
<organism evidence="1 2">
    <name type="scientific">Streptomyces malaysiensis</name>
    <dbReference type="NCBI Taxonomy" id="92644"/>
    <lineage>
        <taxon>Bacteria</taxon>
        <taxon>Bacillati</taxon>
        <taxon>Actinomycetota</taxon>
        <taxon>Actinomycetes</taxon>
        <taxon>Kitasatosporales</taxon>
        <taxon>Streptomycetaceae</taxon>
        <taxon>Streptomyces</taxon>
        <taxon>Streptomyces violaceusniger group</taxon>
    </lineage>
</organism>
<protein>
    <submittedName>
        <fullName evidence="1">Uncharacterized protein</fullName>
    </submittedName>
</protein>
<name>A0A2J7Z1F1_STRMQ</name>
<accession>A0A2J7Z1F1</accession>